<sequence length="95" mass="9644">MKTSKTQLAGLVLITGITMAAAFGCHKVTEKPGNKGYQTPNVMDNSGDTTGRTGDQGGPQFPPHGNSSMLRLTTNGDSTGAGGSGDQGGPQFPPH</sequence>
<feature type="compositionally biased region" description="Polar residues" evidence="1">
    <location>
        <begin position="65"/>
        <end position="75"/>
    </location>
</feature>
<dbReference type="Proteomes" id="UP000268007">
    <property type="component" value="Unassembled WGS sequence"/>
</dbReference>
<protein>
    <recommendedName>
        <fullName evidence="5">Lipoprotein</fullName>
    </recommendedName>
</protein>
<organism evidence="3 4">
    <name type="scientific">Mucilaginibacter gracilis</name>
    <dbReference type="NCBI Taxonomy" id="423350"/>
    <lineage>
        <taxon>Bacteria</taxon>
        <taxon>Pseudomonadati</taxon>
        <taxon>Bacteroidota</taxon>
        <taxon>Sphingobacteriia</taxon>
        <taxon>Sphingobacteriales</taxon>
        <taxon>Sphingobacteriaceae</taxon>
        <taxon>Mucilaginibacter</taxon>
    </lineage>
</organism>
<keyword evidence="4" id="KW-1185">Reference proteome</keyword>
<evidence type="ECO:0000313" key="4">
    <source>
        <dbReference type="Proteomes" id="UP000268007"/>
    </source>
</evidence>
<gene>
    <name evidence="3" type="ORF">BDD43_6052</name>
</gene>
<feature type="signal peptide" evidence="2">
    <location>
        <begin position="1"/>
        <end position="20"/>
    </location>
</feature>
<feature type="compositionally biased region" description="Polar residues" evidence="1">
    <location>
        <begin position="36"/>
        <end position="46"/>
    </location>
</feature>
<comment type="caution">
    <text evidence="3">The sequence shown here is derived from an EMBL/GenBank/DDBJ whole genome shotgun (WGS) entry which is preliminary data.</text>
</comment>
<evidence type="ECO:0008006" key="5">
    <source>
        <dbReference type="Google" id="ProtNLM"/>
    </source>
</evidence>
<evidence type="ECO:0000313" key="3">
    <source>
        <dbReference type="EMBL" id="RKR85776.1"/>
    </source>
</evidence>
<name>A0A495J9S3_9SPHI</name>
<feature type="region of interest" description="Disordered" evidence="1">
    <location>
        <begin position="29"/>
        <end position="95"/>
    </location>
</feature>
<accession>A0A495J9S3</accession>
<dbReference type="PROSITE" id="PS51257">
    <property type="entry name" value="PROKAR_LIPOPROTEIN"/>
    <property type="match status" value="1"/>
</dbReference>
<evidence type="ECO:0000256" key="1">
    <source>
        <dbReference type="SAM" id="MobiDB-lite"/>
    </source>
</evidence>
<proteinExistence type="predicted"/>
<feature type="chain" id="PRO_5019720934" description="Lipoprotein" evidence="2">
    <location>
        <begin position="21"/>
        <end position="95"/>
    </location>
</feature>
<dbReference type="RefSeq" id="WP_121201801.1">
    <property type="nucleotide sequence ID" value="NZ_RBKU01000001.1"/>
</dbReference>
<dbReference type="AlphaFoldDB" id="A0A495J9S3"/>
<keyword evidence="2" id="KW-0732">Signal</keyword>
<feature type="compositionally biased region" description="Gly residues" evidence="1">
    <location>
        <begin position="79"/>
        <end position="88"/>
    </location>
</feature>
<reference evidence="3 4" key="1">
    <citation type="submission" date="2018-10" db="EMBL/GenBank/DDBJ databases">
        <title>Genomic Encyclopedia of Archaeal and Bacterial Type Strains, Phase II (KMG-II): from individual species to whole genera.</title>
        <authorList>
            <person name="Goeker M."/>
        </authorList>
    </citation>
    <scope>NUCLEOTIDE SEQUENCE [LARGE SCALE GENOMIC DNA]</scope>
    <source>
        <strain evidence="3 4">DSM 18602</strain>
    </source>
</reference>
<evidence type="ECO:0000256" key="2">
    <source>
        <dbReference type="SAM" id="SignalP"/>
    </source>
</evidence>
<dbReference type="EMBL" id="RBKU01000001">
    <property type="protein sequence ID" value="RKR85776.1"/>
    <property type="molecule type" value="Genomic_DNA"/>
</dbReference>